<dbReference type="RefSeq" id="WP_183348177.1">
    <property type="nucleotide sequence ID" value="NZ_BLXY01000005.1"/>
</dbReference>
<feature type="domain" description="Doubled CXXCH motif" evidence="1">
    <location>
        <begin position="97"/>
        <end position="136"/>
    </location>
</feature>
<dbReference type="Gene3D" id="3.90.10.10">
    <property type="entry name" value="Cytochrome C3"/>
    <property type="match status" value="1"/>
</dbReference>
<name>A0ABY4LGY7_9BACT</name>
<dbReference type="InterPro" id="IPR036280">
    <property type="entry name" value="Multihaem_cyt_sf"/>
</dbReference>
<gene>
    <name evidence="2" type="ORF">M1B72_05350</name>
</gene>
<feature type="domain" description="Doubled CXXCH motif" evidence="1">
    <location>
        <begin position="48"/>
        <end position="88"/>
    </location>
</feature>
<reference evidence="2" key="1">
    <citation type="submission" date="2022-04" db="EMBL/GenBank/DDBJ databases">
        <authorList>
            <person name="Liu G."/>
        </authorList>
    </citation>
    <scope>NUCLEOTIDE SEQUENCE</scope>
    <source>
        <strain evidence="2">RG22</strain>
    </source>
</reference>
<dbReference type="EMBL" id="CP096574">
    <property type="protein sequence ID" value="UPU37137.1"/>
    <property type="molecule type" value="Genomic_DNA"/>
</dbReference>
<dbReference type="InterPro" id="IPR010177">
    <property type="entry name" value="Paired_CXXCH_1"/>
</dbReference>
<sequence length="168" mass="18069">MSVLDGYPTLPPVEDLCRDSAAQAVEAALKKQEVVAAAAGQAPVRSTHLPYLEKRCNDCHKADKSASDAGDEGGLLKSPEELCFMCHKGLLNKPFHHGPAAVGECLACHLPHDSENAALLVLGKDGLCKKCHTEARAAARMHAQFSDKNMPCINCHDPHSGDTRFFLK</sequence>
<dbReference type="Pfam" id="PF09699">
    <property type="entry name" value="Paired_CXXCH_1"/>
    <property type="match status" value="2"/>
</dbReference>
<keyword evidence="3" id="KW-1185">Reference proteome</keyword>
<proteinExistence type="predicted"/>
<accession>A0ABY4LGY7</accession>
<organism evidence="2 3">
    <name type="scientific">Geomonas paludis</name>
    <dbReference type="NCBI Taxonomy" id="2740185"/>
    <lineage>
        <taxon>Bacteria</taxon>
        <taxon>Pseudomonadati</taxon>
        <taxon>Thermodesulfobacteriota</taxon>
        <taxon>Desulfuromonadia</taxon>
        <taxon>Geobacterales</taxon>
        <taxon>Geobacteraceae</taxon>
        <taxon>Geomonas</taxon>
    </lineage>
</organism>
<dbReference type="Proteomes" id="UP000831485">
    <property type="component" value="Chromosome"/>
</dbReference>
<evidence type="ECO:0000259" key="1">
    <source>
        <dbReference type="Pfam" id="PF09699"/>
    </source>
</evidence>
<protein>
    <submittedName>
        <fullName evidence="2">Cytochrome C</fullName>
    </submittedName>
</protein>
<evidence type="ECO:0000313" key="3">
    <source>
        <dbReference type="Proteomes" id="UP000831485"/>
    </source>
</evidence>
<evidence type="ECO:0000313" key="2">
    <source>
        <dbReference type="EMBL" id="UPU37137.1"/>
    </source>
</evidence>
<dbReference type="SUPFAM" id="SSF48695">
    <property type="entry name" value="Multiheme cytochromes"/>
    <property type="match status" value="1"/>
</dbReference>
<dbReference type="NCBIfam" id="TIGR01905">
    <property type="entry name" value="paired_CXXCH_1"/>
    <property type="match status" value="1"/>
</dbReference>